<evidence type="ECO:0008006" key="5">
    <source>
        <dbReference type="Google" id="ProtNLM"/>
    </source>
</evidence>
<dbReference type="Proteomes" id="UP000008810">
    <property type="component" value="Chromosome 4"/>
</dbReference>
<dbReference type="OrthoDB" id="662566at2759"/>
<dbReference type="PANTHER" id="PTHR43572">
    <property type="entry name" value="CHAPERONE PROTEIN CLPD, CHLOROPLASTIC"/>
    <property type="match status" value="1"/>
</dbReference>
<dbReference type="InParanoid" id="A0A2K2CTQ5"/>
<dbReference type="PANTHER" id="PTHR43572:SF1">
    <property type="entry name" value="OS11G0156800 PROTEIN"/>
    <property type="match status" value="1"/>
</dbReference>
<protein>
    <recommendedName>
        <fullName evidence="5">ATPase AAA-type core domain-containing protein</fullName>
    </recommendedName>
</protein>
<evidence type="ECO:0000313" key="4">
    <source>
        <dbReference type="Proteomes" id="UP000008810"/>
    </source>
</evidence>
<feature type="region of interest" description="Disordered" evidence="1">
    <location>
        <begin position="89"/>
        <end position="114"/>
    </location>
</feature>
<dbReference type="GO" id="GO:0005634">
    <property type="term" value="C:nucleus"/>
    <property type="evidence" value="ECO:0000318"/>
    <property type="project" value="GO_Central"/>
</dbReference>
<dbReference type="InterPro" id="IPR051650">
    <property type="entry name" value="SL_signaling_regulator"/>
</dbReference>
<evidence type="ECO:0000313" key="2">
    <source>
        <dbReference type="EMBL" id="PNT65410.1"/>
    </source>
</evidence>
<dbReference type="EMBL" id="CM000883">
    <property type="protein sequence ID" value="PNT65410.1"/>
    <property type="molecule type" value="Genomic_DNA"/>
</dbReference>
<feature type="compositionally biased region" description="Basic and acidic residues" evidence="1">
    <location>
        <begin position="98"/>
        <end position="108"/>
    </location>
</feature>
<organism evidence="2">
    <name type="scientific">Brachypodium distachyon</name>
    <name type="common">Purple false brome</name>
    <name type="synonym">Trachynia distachya</name>
    <dbReference type="NCBI Taxonomy" id="15368"/>
    <lineage>
        <taxon>Eukaryota</taxon>
        <taxon>Viridiplantae</taxon>
        <taxon>Streptophyta</taxon>
        <taxon>Embryophyta</taxon>
        <taxon>Tracheophyta</taxon>
        <taxon>Spermatophyta</taxon>
        <taxon>Magnoliopsida</taxon>
        <taxon>Liliopsida</taxon>
        <taxon>Poales</taxon>
        <taxon>Poaceae</taxon>
        <taxon>BOP clade</taxon>
        <taxon>Pooideae</taxon>
        <taxon>Stipodae</taxon>
        <taxon>Brachypodieae</taxon>
        <taxon>Brachypodium</taxon>
    </lineage>
</organism>
<dbReference type="InterPro" id="IPR027417">
    <property type="entry name" value="P-loop_NTPase"/>
</dbReference>
<dbReference type="Gene3D" id="3.40.50.300">
    <property type="entry name" value="P-loop containing nucleotide triphosphate hydrolases"/>
    <property type="match status" value="1"/>
</dbReference>
<accession>A0A2K2CTQ5</accession>
<evidence type="ECO:0000313" key="3">
    <source>
        <dbReference type="EnsemblPlants" id="PNT65410"/>
    </source>
</evidence>
<feature type="region of interest" description="Disordered" evidence="1">
    <location>
        <begin position="319"/>
        <end position="340"/>
    </location>
</feature>
<name>A0A2K2CTQ5_BRADI</name>
<gene>
    <name evidence="2" type="ORF">BRADI_4g42040v3</name>
</gene>
<reference evidence="3" key="3">
    <citation type="submission" date="2018-08" db="UniProtKB">
        <authorList>
            <consortium name="EnsemblPlants"/>
        </authorList>
    </citation>
    <scope>IDENTIFICATION</scope>
    <source>
        <strain evidence="3">cv. Bd21</strain>
    </source>
</reference>
<feature type="compositionally biased region" description="Acidic residues" evidence="1">
    <location>
        <begin position="361"/>
        <end position="379"/>
    </location>
</feature>
<dbReference type="AlphaFoldDB" id="A0A2K2CTQ5"/>
<dbReference type="EnsemblPlants" id="PNT65410">
    <property type="protein sequence ID" value="PNT65410"/>
    <property type="gene ID" value="BRADI_4g42040v3"/>
</dbReference>
<dbReference type="STRING" id="15368.A0A2K2CTQ5"/>
<dbReference type="GO" id="GO:0044183">
    <property type="term" value="F:protein folding chaperone"/>
    <property type="evidence" value="ECO:0000318"/>
    <property type="project" value="GO_Central"/>
</dbReference>
<sequence>MVPLSNALVAALKRAQAAAVQHRRSGNAVVVVELERLVASILDDPNVNRAVREAASAAGKKKGAAALSSGESSSAACPETTALHRAHPVDQDGSLSCHHRDQSSETKQRTGQSAIVGGTKARASLPPWLRRINQDQYHPNLTRIASHQRPKFTELTAENLKIMCNDLEARVPPRHKDIVPGIAATVLRCRSGMMRRCLRPPAGTTWLLFRGNDWRSKKAMALELARLVFGSYTEFTSANSDPGLKIMRRRWPRDNGAYVGTRLLEAILKNPHRMVFIDGIDDGGLDHHESGDAIKNVIMACNGNGNGGLDDAIIVLSSDGASSSSSSPPAKRRRGIGHYRGEQITREGSRRRLSLDLNAPTEDEEDHVVREEEEDENLVDDDHAGIMGLVDGVFQFD</sequence>
<feature type="region of interest" description="Disordered" evidence="1">
    <location>
        <begin position="353"/>
        <end position="382"/>
    </location>
</feature>
<proteinExistence type="predicted"/>
<evidence type="ECO:0000256" key="1">
    <source>
        <dbReference type="SAM" id="MobiDB-lite"/>
    </source>
</evidence>
<dbReference type="Gramene" id="PNT65410">
    <property type="protein sequence ID" value="PNT65410"/>
    <property type="gene ID" value="BRADI_4g42040v3"/>
</dbReference>
<reference evidence="2 3" key="1">
    <citation type="journal article" date="2010" name="Nature">
        <title>Genome sequencing and analysis of the model grass Brachypodium distachyon.</title>
        <authorList>
            <consortium name="International Brachypodium Initiative"/>
        </authorList>
    </citation>
    <scope>NUCLEOTIDE SEQUENCE [LARGE SCALE GENOMIC DNA]</scope>
    <source>
        <strain evidence="2 3">Bd21</strain>
    </source>
</reference>
<reference evidence="2" key="2">
    <citation type="submission" date="2017-06" db="EMBL/GenBank/DDBJ databases">
        <title>WGS assembly of Brachypodium distachyon.</title>
        <authorList>
            <consortium name="The International Brachypodium Initiative"/>
            <person name="Lucas S."/>
            <person name="Harmon-Smith M."/>
            <person name="Lail K."/>
            <person name="Tice H."/>
            <person name="Grimwood J."/>
            <person name="Bruce D."/>
            <person name="Barry K."/>
            <person name="Shu S."/>
            <person name="Lindquist E."/>
            <person name="Wang M."/>
            <person name="Pitluck S."/>
            <person name="Vogel J.P."/>
            <person name="Garvin D.F."/>
            <person name="Mockler T.C."/>
            <person name="Schmutz J."/>
            <person name="Rokhsar D."/>
            <person name="Bevan M.W."/>
        </authorList>
    </citation>
    <scope>NUCLEOTIDE SEQUENCE</scope>
    <source>
        <strain evidence="2">Bd21</strain>
    </source>
</reference>
<keyword evidence="4" id="KW-1185">Reference proteome</keyword>